<dbReference type="EMBL" id="JACASF010000022">
    <property type="protein sequence ID" value="KAF6403645.1"/>
    <property type="molecule type" value="Genomic_DNA"/>
</dbReference>
<dbReference type="AlphaFoldDB" id="A0A7J8BYG9"/>
<organism evidence="2 3">
    <name type="scientific">Molossus molossus</name>
    <name type="common">Pallas' mastiff bat</name>
    <name type="synonym">Vespertilio molossus</name>
    <dbReference type="NCBI Taxonomy" id="27622"/>
    <lineage>
        <taxon>Eukaryota</taxon>
        <taxon>Metazoa</taxon>
        <taxon>Chordata</taxon>
        <taxon>Craniata</taxon>
        <taxon>Vertebrata</taxon>
        <taxon>Euteleostomi</taxon>
        <taxon>Mammalia</taxon>
        <taxon>Eutheria</taxon>
        <taxon>Laurasiatheria</taxon>
        <taxon>Chiroptera</taxon>
        <taxon>Yangochiroptera</taxon>
        <taxon>Molossidae</taxon>
        <taxon>Molossus</taxon>
    </lineage>
</organism>
<evidence type="ECO:0000313" key="3">
    <source>
        <dbReference type="Proteomes" id="UP000550707"/>
    </source>
</evidence>
<comment type="caution">
    <text evidence="2">The sequence shown here is derived from an EMBL/GenBank/DDBJ whole genome shotgun (WGS) entry which is preliminary data.</text>
</comment>
<dbReference type="Proteomes" id="UP000550707">
    <property type="component" value="Unassembled WGS sequence"/>
</dbReference>
<keyword evidence="3" id="KW-1185">Reference proteome</keyword>
<sequence length="142" mass="14959">MNRGASLDPCLDHVSTRSGGSQPPGMPFEPAEFQSLLHLGKAAGPSPSSPVIDVTTVPGAALLIFNVAFTAAELPAKRAGGGRAESPWGHEEGIAGKGLHKPESPQQMSIKHIHFSPWLNAEKARTACACSGTRRMLTEPKR</sequence>
<evidence type="ECO:0000313" key="2">
    <source>
        <dbReference type="EMBL" id="KAF6403645.1"/>
    </source>
</evidence>
<gene>
    <name evidence="2" type="ORF">HJG59_010046</name>
</gene>
<name>A0A7J8BYG9_MOLMO</name>
<feature type="region of interest" description="Disordered" evidence="1">
    <location>
        <begin position="79"/>
        <end position="104"/>
    </location>
</feature>
<reference evidence="2 3" key="1">
    <citation type="journal article" date="2020" name="Nature">
        <title>Six reference-quality genomes reveal evolution of bat adaptations.</title>
        <authorList>
            <person name="Jebb D."/>
            <person name="Huang Z."/>
            <person name="Pippel M."/>
            <person name="Hughes G.M."/>
            <person name="Lavrichenko K."/>
            <person name="Devanna P."/>
            <person name="Winkler S."/>
            <person name="Jermiin L.S."/>
            <person name="Skirmuntt E.C."/>
            <person name="Katzourakis A."/>
            <person name="Burkitt-Gray L."/>
            <person name="Ray D.A."/>
            <person name="Sullivan K.A.M."/>
            <person name="Roscito J.G."/>
            <person name="Kirilenko B.M."/>
            <person name="Davalos L.M."/>
            <person name="Corthals A.P."/>
            <person name="Power M.L."/>
            <person name="Jones G."/>
            <person name="Ransome R.D."/>
            <person name="Dechmann D.K.N."/>
            <person name="Locatelli A.G."/>
            <person name="Puechmaille S.J."/>
            <person name="Fedrigo O."/>
            <person name="Jarvis E.D."/>
            <person name="Hiller M."/>
            <person name="Vernes S.C."/>
            <person name="Myers E.W."/>
            <person name="Teeling E.C."/>
        </authorList>
    </citation>
    <scope>NUCLEOTIDE SEQUENCE [LARGE SCALE GENOMIC DNA]</scope>
    <source>
        <strain evidence="2">MMolMol1</strain>
        <tissue evidence="2">Muscle</tissue>
    </source>
</reference>
<evidence type="ECO:0000256" key="1">
    <source>
        <dbReference type="SAM" id="MobiDB-lite"/>
    </source>
</evidence>
<dbReference type="InParanoid" id="A0A7J8BYG9"/>
<feature type="region of interest" description="Disordered" evidence="1">
    <location>
        <begin position="1"/>
        <end position="30"/>
    </location>
</feature>
<protein>
    <submittedName>
        <fullName evidence="2">Uncharacterized protein</fullName>
    </submittedName>
</protein>
<proteinExistence type="predicted"/>
<accession>A0A7J8BYG9</accession>